<feature type="transmembrane region" description="Helical" evidence="1">
    <location>
        <begin position="29"/>
        <end position="49"/>
    </location>
</feature>
<evidence type="ECO:0000313" key="2">
    <source>
        <dbReference type="EMBL" id="TWX60151.1"/>
    </source>
</evidence>
<dbReference type="EMBL" id="VOLR01000010">
    <property type="protein sequence ID" value="TWX60151.1"/>
    <property type="molecule type" value="Genomic_DNA"/>
</dbReference>
<feature type="transmembrane region" description="Helical" evidence="1">
    <location>
        <begin position="94"/>
        <end position="111"/>
    </location>
</feature>
<evidence type="ECO:0000313" key="5">
    <source>
        <dbReference type="Proteomes" id="UP000321917"/>
    </source>
</evidence>
<evidence type="ECO:0000313" key="4">
    <source>
        <dbReference type="Proteomes" id="UP000321525"/>
    </source>
</evidence>
<gene>
    <name evidence="2" type="ORF">ESZ26_08540</name>
    <name evidence="3" type="ORF">ESZ27_17150</name>
</gene>
<comment type="caution">
    <text evidence="3">The sequence shown here is derived from an EMBL/GenBank/DDBJ whole genome shotgun (WGS) entry which is preliminary data.</text>
</comment>
<sequence length="124" mass="14160">MFVPKALYENLPFGYFIVSGYLLTFNMTWPMLISAGLFYSAGCVTLVTRSANRRLDKQKQLGITNKLPELLYEYLPFIYGAIGVFTLVITKNSLFQFCAFTLIVLALRNLLCRHNNRNSSAKLF</sequence>
<evidence type="ECO:0000256" key="1">
    <source>
        <dbReference type="SAM" id="Phobius"/>
    </source>
</evidence>
<feature type="transmembrane region" description="Helical" evidence="1">
    <location>
        <begin position="70"/>
        <end position="88"/>
    </location>
</feature>
<keyword evidence="1" id="KW-0472">Membrane</keyword>
<dbReference type="Proteomes" id="UP000321917">
    <property type="component" value="Unassembled WGS sequence"/>
</dbReference>
<dbReference type="EMBL" id="VOLQ01000046">
    <property type="protein sequence ID" value="TWX63338.1"/>
    <property type="molecule type" value="Genomic_DNA"/>
</dbReference>
<dbReference type="AlphaFoldDB" id="A0A5C6Q3G0"/>
<name>A0A5C6Q3G0_9GAMM</name>
<dbReference type="OrthoDB" id="6227426at2"/>
<dbReference type="RefSeq" id="WP_146799329.1">
    <property type="nucleotide sequence ID" value="NZ_VOLP01000011.1"/>
</dbReference>
<keyword evidence="1" id="KW-1133">Transmembrane helix</keyword>
<organism evidence="3 5">
    <name type="scientific">Colwellia hornerae</name>
    <dbReference type="NCBI Taxonomy" id="89402"/>
    <lineage>
        <taxon>Bacteria</taxon>
        <taxon>Pseudomonadati</taxon>
        <taxon>Pseudomonadota</taxon>
        <taxon>Gammaproteobacteria</taxon>
        <taxon>Alteromonadales</taxon>
        <taxon>Colwelliaceae</taxon>
        <taxon>Colwellia</taxon>
    </lineage>
</organism>
<reference evidence="3 5" key="1">
    <citation type="submission" date="2019-07" db="EMBL/GenBank/DDBJ databases">
        <title>Genomes of sea-ice associated Colwellia species.</title>
        <authorList>
            <person name="Bowman J.P."/>
        </authorList>
    </citation>
    <scope>NUCLEOTIDE SEQUENCE [LARGE SCALE GENOMIC DNA]</scope>
    <source>
        <strain evidence="2 4">ACAM 607</strain>
        <strain evidence="3 5">IC036</strain>
    </source>
</reference>
<keyword evidence="1" id="KW-0812">Transmembrane</keyword>
<accession>A0A5C6Q3G0</accession>
<proteinExistence type="predicted"/>
<evidence type="ECO:0000313" key="3">
    <source>
        <dbReference type="EMBL" id="TWX63338.1"/>
    </source>
</evidence>
<keyword evidence="4" id="KW-1185">Reference proteome</keyword>
<dbReference type="Proteomes" id="UP000321525">
    <property type="component" value="Unassembled WGS sequence"/>
</dbReference>
<protein>
    <submittedName>
        <fullName evidence="3">Uncharacterized protein</fullName>
    </submittedName>
</protein>